<keyword evidence="2" id="KW-1185">Reference proteome</keyword>
<dbReference type="AlphaFoldDB" id="A0A0V1J5K4"/>
<dbReference type="Proteomes" id="UP000054805">
    <property type="component" value="Unassembled WGS sequence"/>
</dbReference>
<proteinExistence type="predicted"/>
<reference evidence="1 2" key="1">
    <citation type="submission" date="2015-01" db="EMBL/GenBank/DDBJ databases">
        <title>Evolution of Trichinella species and genotypes.</title>
        <authorList>
            <person name="Korhonen P.K."/>
            <person name="Edoardo P."/>
            <person name="Giuseppe L.R."/>
            <person name="Gasser R.B."/>
        </authorList>
    </citation>
    <scope>NUCLEOTIDE SEQUENCE [LARGE SCALE GENOMIC DNA]</scope>
    <source>
        <strain evidence="1">ISS588</strain>
    </source>
</reference>
<comment type="caution">
    <text evidence="1">The sequence shown here is derived from an EMBL/GenBank/DDBJ whole genome shotgun (WGS) entry which is preliminary data.</text>
</comment>
<name>A0A0V1J5K4_TRIPS</name>
<sequence length="110" mass="12835">MRSVYGSDAFRYKFTTSTNEEQTVRKLKINICFEIRESSPYAVDHLFHFTHFIAFGQKKLLSGRLKIVGFYASRSLLISFEQRPTTIQRLLVKSCDLPKSIVHKIGMMRE</sequence>
<evidence type="ECO:0000313" key="2">
    <source>
        <dbReference type="Proteomes" id="UP000054805"/>
    </source>
</evidence>
<organism evidence="1 2">
    <name type="scientific">Trichinella pseudospiralis</name>
    <name type="common">Parasitic roundworm</name>
    <dbReference type="NCBI Taxonomy" id="6337"/>
    <lineage>
        <taxon>Eukaryota</taxon>
        <taxon>Metazoa</taxon>
        <taxon>Ecdysozoa</taxon>
        <taxon>Nematoda</taxon>
        <taxon>Enoplea</taxon>
        <taxon>Dorylaimia</taxon>
        <taxon>Trichinellida</taxon>
        <taxon>Trichinellidae</taxon>
        <taxon>Trichinella</taxon>
    </lineage>
</organism>
<evidence type="ECO:0000313" key="1">
    <source>
        <dbReference type="EMBL" id="KRZ30205.1"/>
    </source>
</evidence>
<accession>A0A0V1J5K4</accession>
<protein>
    <submittedName>
        <fullName evidence="1">Uncharacterized protein</fullName>
    </submittedName>
</protein>
<dbReference type="EMBL" id="JYDS01000037">
    <property type="protein sequence ID" value="KRZ30205.1"/>
    <property type="molecule type" value="Genomic_DNA"/>
</dbReference>
<gene>
    <name evidence="1" type="ORF">T4B_12281</name>
</gene>